<accession>A0A0K9PSU0</accession>
<dbReference type="EMBL" id="LFYR01000680">
    <property type="protein sequence ID" value="KMZ71302.1"/>
    <property type="molecule type" value="Genomic_DNA"/>
</dbReference>
<dbReference type="Proteomes" id="UP000036987">
    <property type="component" value="Unassembled WGS sequence"/>
</dbReference>
<comment type="caution">
    <text evidence="1">The sequence shown here is derived from an EMBL/GenBank/DDBJ whole genome shotgun (WGS) entry which is preliminary data.</text>
</comment>
<dbReference type="AlphaFoldDB" id="A0A0K9PSU0"/>
<organism evidence="1 2">
    <name type="scientific">Zostera marina</name>
    <name type="common">Eelgrass</name>
    <dbReference type="NCBI Taxonomy" id="29655"/>
    <lineage>
        <taxon>Eukaryota</taxon>
        <taxon>Viridiplantae</taxon>
        <taxon>Streptophyta</taxon>
        <taxon>Embryophyta</taxon>
        <taxon>Tracheophyta</taxon>
        <taxon>Spermatophyta</taxon>
        <taxon>Magnoliopsida</taxon>
        <taxon>Liliopsida</taxon>
        <taxon>Zosteraceae</taxon>
        <taxon>Zostera</taxon>
    </lineage>
</organism>
<evidence type="ECO:0000313" key="1">
    <source>
        <dbReference type="EMBL" id="KMZ71302.1"/>
    </source>
</evidence>
<sequence>MASFYRSVAIAVIRSASVRSKTTSIPMSFLNPTFKSSTPLISRTVYATLRTVGSMIPLHTAVSSARLNSCITLDSSCLSFFPQGLMDDN</sequence>
<evidence type="ECO:0000313" key="2">
    <source>
        <dbReference type="Proteomes" id="UP000036987"/>
    </source>
</evidence>
<proteinExistence type="predicted"/>
<dbReference type="OMA" id="CICRSAV"/>
<gene>
    <name evidence="1" type="ORF">ZOSMA_183G00360</name>
</gene>
<keyword evidence="2" id="KW-1185">Reference proteome</keyword>
<reference evidence="2" key="1">
    <citation type="journal article" date="2016" name="Nature">
        <title>The genome of the seagrass Zostera marina reveals angiosperm adaptation to the sea.</title>
        <authorList>
            <person name="Olsen J.L."/>
            <person name="Rouze P."/>
            <person name="Verhelst B."/>
            <person name="Lin Y.-C."/>
            <person name="Bayer T."/>
            <person name="Collen J."/>
            <person name="Dattolo E."/>
            <person name="De Paoli E."/>
            <person name="Dittami S."/>
            <person name="Maumus F."/>
            <person name="Michel G."/>
            <person name="Kersting A."/>
            <person name="Lauritano C."/>
            <person name="Lohaus R."/>
            <person name="Toepel M."/>
            <person name="Tonon T."/>
            <person name="Vanneste K."/>
            <person name="Amirebrahimi M."/>
            <person name="Brakel J."/>
            <person name="Bostroem C."/>
            <person name="Chovatia M."/>
            <person name="Grimwood J."/>
            <person name="Jenkins J.W."/>
            <person name="Jueterbock A."/>
            <person name="Mraz A."/>
            <person name="Stam W.T."/>
            <person name="Tice H."/>
            <person name="Bornberg-Bauer E."/>
            <person name="Green P.J."/>
            <person name="Pearson G.A."/>
            <person name="Procaccini G."/>
            <person name="Duarte C.M."/>
            <person name="Schmutz J."/>
            <person name="Reusch T.B.H."/>
            <person name="Van de Peer Y."/>
        </authorList>
    </citation>
    <scope>NUCLEOTIDE SEQUENCE [LARGE SCALE GENOMIC DNA]</scope>
    <source>
        <strain evidence="2">cv. Finnish</strain>
    </source>
</reference>
<protein>
    <submittedName>
        <fullName evidence="1">Uncharacterized protein</fullName>
    </submittedName>
</protein>
<name>A0A0K9PSU0_ZOSMR</name>
<dbReference type="OrthoDB" id="669248at2759"/>